<dbReference type="AlphaFoldDB" id="A0A561P339"/>
<feature type="chain" id="PRO_5022192122" evidence="1">
    <location>
        <begin position="39"/>
        <end position="177"/>
    </location>
</feature>
<organism evidence="2 3">
    <name type="scientific">Chitinophaga polysaccharea</name>
    <dbReference type="NCBI Taxonomy" id="1293035"/>
    <lineage>
        <taxon>Bacteria</taxon>
        <taxon>Pseudomonadati</taxon>
        <taxon>Bacteroidota</taxon>
        <taxon>Chitinophagia</taxon>
        <taxon>Chitinophagales</taxon>
        <taxon>Chitinophagaceae</taxon>
        <taxon>Chitinophaga</taxon>
    </lineage>
</organism>
<reference evidence="2 3" key="1">
    <citation type="submission" date="2019-06" db="EMBL/GenBank/DDBJ databases">
        <title>Sorghum-associated microbial communities from plants grown in Nebraska, USA.</title>
        <authorList>
            <person name="Schachtman D."/>
        </authorList>
    </citation>
    <scope>NUCLEOTIDE SEQUENCE [LARGE SCALE GENOMIC DNA]</scope>
    <source>
        <strain evidence="2 3">1209</strain>
    </source>
</reference>
<accession>A0A561P339</accession>
<dbReference type="EMBL" id="VIWO01000015">
    <property type="protein sequence ID" value="TWF32494.1"/>
    <property type="molecule type" value="Genomic_DNA"/>
</dbReference>
<keyword evidence="1" id="KW-0732">Signal</keyword>
<keyword evidence="3" id="KW-1185">Reference proteome</keyword>
<dbReference type="Proteomes" id="UP000320811">
    <property type="component" value="Unassembled WGS sequence"/>
</dbReference>
<evidence type="ECO:0000256" key="1">
    <source>
        <dbReference type="SAM" id="SignalP"/>
    </source>
</evidence>
<evidence type="ECO:0000313" key="2">
    <source>
        <dbReference type="EMBL" id="TWF32494.1"/>
    </source>
</evidence>
<protein>
    <submittedName>
        <fullName evidence="2">Uncharacterized protein</fullName>
    </submittedName>
</protein>
<evidence type="ECO:0000313" key="3">
    <source>
        <dbReference type="Proteomes" id="UP000320811"/>
    </source>
</evidence>
<sequence>MIARSLLYRAIFLYPGTIMQKHLLLSCLLSAVAMPVFAQTHKKVSAATTTAASNKRPMKLRSSWGIYLSDTLPKTEVTKLLDSALVVRDEKNNKYPVISFAFTYEKHEPYLNDTTGQPAIYKDFTGDNFKSPTLTPLWSKGLKESLQSGDVLYFDEIIIKYAEEKYYKAPSIRINVK</sequence>
<feature type="signal peptide" evidence="1">
    <location>
        <begin position="1"/>
        <end position="38"/>
    </location>
</feature>
<comment type="caution">
    <text evidence="2">The sequence shown here is derived from an EMBL/GenBank/DDBJ whole genome shotgun (WGS) entry which is preliminary data.</text>
</comment>
<gene>
    <name evidence="2" type="ORF">FHW36_11520</name>
</gene>
<proteinExistence type="predicted"/>
<name>A0A561P339_9BACT</name>